<evidence type="ECO:0000256" key="3">
    <source>
        <dbReference type="ARBA" id="ARBA00022989"/>
    </source>
</evidence>
<feature type="transmembrane region" description="Helical" evidence="5">
    <location>
        <begin position="158"/>
        <end position="176"/>
    </location>
</feature>
<keyword evidence="3 5" id="KW-1133">Transmembrane helix</keyword>
<keyword evidence="8" id="KW-1185">Reference proteome</keyword>
<dbReference type="PANTHER" id="PTHR39535">
    <property type="entry name" value="SPORULATION-DELAYING PROTEIN SDPB"/>
    <property type="match status" value="1"/>
</dbReference>
<evidence type="ECO:0000256" key="1">
    <source>
        <dbReference type="ARBA" id="ARBA00004127"/>
    </source>
</evidence>
<evidence type="ECO:0000256" key="5">
    <source>
        <dbReference type="SAM" id="Phobius"/>
    </source>
</evidence>
<evidence type="ECO:0000313" key="8">
    <source>
        <dbReference type="Proteomes" id="UP000018572"/>
    </source>
</evidence>
<dbReference type="EMBL" id="CP006884">
    <property type="protein sequence ID" value="AHB66230.1"/>
    <property type="molecule type" value="Genomic_DNA"/>
</dbReference>
<feature type="domain" description="HTTM-like" evidence="6">
    <location>
        <begin position="14"/>
        <end position="281"/>
    </location>
</feature>
<dbReference type="PANTHER" id="PTHR39535:SF2">
    <property type="entry name" value="HTTM DOMAIN-CONTAINING PROTEIN"/>
    <property type="match status" value="1"/>
</dbReference>
<organism evidence="7 8">
    <name type="scientific">Haloarcula hispanica N601</name>
    <dbReference type="NCBI Taxonomy" id="1417673"/>
    <lineage>
        <taxon>Archaea</taxon>
        <taxon>Methanobacteriati</taxon>
        <taxon>Methanobacteriota</taxon>
        <taxon>Stenosarchaea group</taxon>
        <taxon>Halobacteria</taxon>
        <taxon>Halobacteriales</taxon>
        <taxon>Haloarculaceae</taxon>
        <taxon>Haloarcula</taxon>
    </lineage>
</organism>
<keyword evidence="2 5" id="KW-0812">Transmembrane</keyword>
<evidence type="ECO:0000256" key="2">
    <source>
        <dbReference type="ARBA" id="ARBA00022692"/>
    </source>
</evidence>
<dbReference type="HOGENOM" id="CLU_022162_0_0_2"/>
<proteinExistence type="predicted"/>
<gene>
    <name evidence="7" type="ORF">HISP_09520</name>
</gene>
<feature type="transmembrane region" description="Helical" evidence="5">
    <location>
        <begin position="222"/>
        <end position="241"/>
    </location>
</feature>
<dbReference type="InterPro" id="IPR011020">
    <property type="entry name" value="HTTM-like"/>
</dbReference>
<reference evidence="7 8" key="1">
    <citation type="journal article" date="2014" name="Genome Announc.">
        <title>Complete Genome Sequence of the Extremely Halophilic Archaeon Haloarcula hispanica Strain N601.</title>
        <authorList>
            <person name="Ding J.Y."/>
            <person name="Chiang P.W."/>
            <person name="Hong M.J."/>
            <person name="Dyall-Smith M."/>
            <person name="Tang S.L."/>
        </authorList>
    </citation>
    <scope>NUCLEOTIDE SEQUENCE [LARGE SCALE GENOMIC DNA]</scope>
    <source>
        <strain evidence="7 8">N601</strain>
    </source>
</reference>
<dbReference type="InterPro" id="IPR053934">
    <property type="entry name" value="HTTM_dom"/>
</dbReference>
<feature type="transmembrane region" description="Helical" evidence="5">
    <location>
        <begin position="262"/>
        <end position="282"/>
    </location>
</feature>
<dbReference type="AlphaFoldDB" id="V5TNJ3"/>
<dbReference type="SMART" id="SM00752">
    <property type="entry name" value="HTTM"/>
    <property type="match status" value="1"/>
</dbReference>
<dbReference type="KEGG" id="hhn:HISP_09520"/>
<protein>
    <submittedName>
        <fullName evidence="7">HTTM domain protein</fullName>
    </submittedName>
</protein>
<sequence length="468" mass="51516">MRPEFPLRQWLVRRIAIDRRALAAFRAALGLCLLADITLRWSDIVAFYTDSGALPRSTLAELYPVLGDVSPLAFSGAVWLPLVALGLTALAGLALVVGYHPRLSAGVAFVLLVSIQLRNPVVLNAGDTLFRRLLFWSLLLPLGCAWEDGPPDSASTRVATAGTAGILLQVLAVYVTNGLMKLRGTYWHQGTAVQYAFQLDHLTVRLGDVVAGWDPVLVLGNWLWLALLVGSPLLLIWTGWYRTALVAAFVTAHVCMAFSFRLGVFPLVSILGLVLFLPTPFWDALADRWPDAIEALRPRWPDSTTGPPQIWFPTTTRSVATLGIVAIMILNAVAVGFVTAPTGTPDRIEDRSWNMFAPDPPQETWWYAAPAPLESGNRVDALTGEPVTLSRPPEVSDRFPNQRWKKFLGTARHEPSLRQSLATYLCSRWNQGHDDAMERVELIVLTESTNLNGSESVDQERLGSYQCA</sequence>
<name>V5TNJ3_HALHI</name>
<feature type="transmembrane region" description="Helical" evidence="5">
    <location>
        <begin position="72"/>
        <end position="96"/>
    </location>
</feature>
<keyword evidence="4 5" id="KW-0472">Membrane</keyword>
<dbReference type="Pfam" id="PF05090">
    <property type="entry name" value="HTTM"/>
    <property type="match status" value="1"/>
</dbReference>
<comment type="subcellular location">
    <subcellularLocation>
        <location evidence="1">Endomembrane system</location>
        <topology evidence="1">Multi-pass membrane protein</topology>
    </subcellularLocation>
</comment>
<evidence type="ECO:0000256" key="4">
    <source>
        <dbReference type="ARBA" id="ARBA00023136"/>
    </source>
</evidence>
<feature type="transmembrane region" description="Helical" evidence="5">
    <location>
        <begin position="21"/>
        <end position="41"/>
    </location>
</feature>
<dbReference type="GO" id="GO:0012505">
    <property type="term" value="C:endomembrane system"/>
    <property type="evidence" value="ECO:0007669"/>
    <property type="project" value="UniProtKB-SubCell"/>
</dbReference>
<dbReference type="InterPro" id="IPR052964">
    <property type="entry name" value="Sporulation_signal_mat"/>
</dbReference>
<evidence type="ECO:0000313" key="7">
    <source>
        <dbReference type="EMBL" id="AHB66230.1"/>
    </source>
</evidence>
<accession>V5TNJ3</accession>
<feature type="transmembrane region" description="Helical" evidence="5">
    <location>
        <begin position="319"/>
        <end position="340"/>
    </location>
</feature>
<evidence type="ECO:0000259" key="6">
    <source>
        <dbReference type="SMART" id="SM00752"/>
    </source>
</evidence>
<dbReference type="Proteomes" id="UP000018572">
    <property type="component" value="Chromosome 1"/>
</dbReference>